<dbReference type="InterPro" id="IPR051263">
    <property type="entry name" value="C-type_cytochrome_biogenesis"/>
</dbReference>
<evidence type="ECO:0000313" key="4">
    <source>
        <dbReference type="Proteomes" id="UP000249577"/>
    </source>
</evidence>
<evidence type="ECO:0000313" key="3">
    <source>
        <dbReference type="EMBL" id="PZQ17265.1"/>
    </source>
</evidence>
<dbReference type="EMBL" id="QFPN01000003">
    <property type="protein sequence ID" value="PZQ17265.1"/>
    <property type="molecule type" value="Genomic_DNA"/>
</dbReference>
<dbReference type="InterPro" id="IPR011990">
    <property type="entry name" value="TPR-like_helical_dom_sf"/>
</dbReference>
<dbReference type="GO" id="GO:0005886">
    <property type="term" value="C:plasma membrane"/>
    <property type="evidence" value="ECO:0007669"/>
    <property type="project" value="TreeGrafter"/>
</dbReference>
<protein>
    <submittedName>
        <fullName evidence="3">C-type cytochrome biogenesis protein CcmI</fullName>
    </submittedName>
</protein>
<dbReference type="PANTHER" id="PTHR47870:SF1">
    <property type="entry name" value="CYTOCHROME C-TYPE BIOGENESIS PROTEIN CCMH"/>
    <property type="match status" value="1"/>
</dbReference>
<dbReference type="Gene3D" id="1.25.40.10">
    <property type="entry name" value="Tetratricopeptide repeat domain"/>
    <property type="match status" value="1"/>
</dbReference>
<evidence type="ECO:0000256" key="2">
    <source>
        <dbReference type="ARBA" id="ARBA00022748"/>
    </source>
</evidence>
<comment type="subcellular location">
    <subcellularLocation>
        <location evidence="1">Cell envelope</location>
    </subcellularLocation>
</comment>
<evidence type="ECO:0000256" key="1">
    <source>
        <dbReference type="ARBA" id="ARBA00004196"/>
    </source>
</evidence>
<dbReference type="InterPro" id="IPR017560">
    <property type="entry name" value="Cyt_c_biogenesis_CcmI"/>
</dbReference>
<dbReference type="Proteomes" id="UP000249577">
    <property type="component" value="Unassembled WGS sequence"/>
</dbReference>
<sequence>MTGAAVFVVLGSLARSRAGAPDSAEADAAVYRDQIDEIARDRSRGLIDEREAEGARVEVARRLIAASERSAPEPAAAASLARRRVAAAASLVAIPAIALGGYAALGKPNLPDLPLASRQQDAPNGANVADLAARVEQALAKNPNDGRGWAVIAPVYLRLGRAEDAARAYANVIRLLGSTPEREADYGEALFAAAGGMVTAEARGAFDRSVAGERPSVKGSFYLARAAEQDGDLAGAIARLKPVLAQAPEDAPYIDAIKGEFQRIADVPSLPLPNAEEAGDLKTPEAREAFIRRMVDGLDQRLAADGGDLGEWLRLARARAALGEADKARATLAKAREKFGGDGRAAIRIEALGLGLGLEGRGA</sequence>
<accession>A0A2W5KR52</accession>
<dbReference type="GO" id="GO:0030313">
    <property type="term" value="C:cell envelope"/>
    <property type="evidence" value="ECO:0007669"/>
    <property type="project" value="UniProtKB-SubCell"/>
</dbReference>
<dbReference type="GO" id="GO:0017004">
    <property type="term" value="P:cytochrome complex assembly"/>
    <property type="evidence" value="ECO:0007669"/>
    <property type="project" value="UniProtKB-KW"/>
</dbReference>
<organism evidence="3 4">
    <name type="scientific">Ancylobacter novellus</name>
    <name type="common">Thiobacillus novellus</name>
    <dbReference type="NCBI Taxonomy" id="921"/>
    <lineage>
        <taxon>Bacteria</taxon>
        <taxon>Pseudomonadati</taxon>
        <taxon>Pseudomonadota</taxon>
        <taxon>Alphaproteobacteria</taxon>
        <taxon>Hyphomicrobiales</taxon>
        <taxon>Xanthobacteraceae</taxon>
        <taxon>Ancylobacter</taxon>
    </lineage>
</organism>
<keyword evidence="2" id="KW-0201">Cytochrome c-type biogenesis</keyword>
<proteinExistence type="predicted"/>
<reference evidence="3 4" key="1">
    <citation type="submission" date="2017-08" db="EMBL/GenBank/DDBJ databases">
        <title>Infants hospitalized years apart are colonized by the same room-sourced microbial strains.</title>
        <authorList>
            <person name="Brooks B."/>
            <person name="Olm M.R."/>
            <person name="Firek B.A."/>
            <person name="Baker R."/>
            <person name="Thomas B.C."/>
            <person name="Morowitz M.J."/>
            <person name="Banfield J.F."/>
        </authorList>
    </citation>
    <scope>NUCLEOTIDE SEQUENCE [LARGE SCALE GENOMIC DNA]</scope>
    <source>
        <strain evidence="3">S2_005_003_R2_43</strain>
    </source>
</reference>
<dbReference type="PANTHER" id="PTHR47870">
    <property type="entry name" value="CYTOCHROME C-TYPE BIOGENESIS PROTEIN CCMH"/>
    <property type="match status" value="1"/>
</dbReference>
<gene>
    <name evidence="3" type="primary">ccmI</name>
    <name evidence="3" type="ORF">DI565_06090</name>
</gene>
<comment type="caution">
    <text evidence="3">The sequence shown here is derived from an EMBL/GenBank/DDBJ whole genome shotgun (WGS) entry which is preliminary data.</text>
</comment>
<dbReference type="NCBIfam" id="TIGR03142">
    <property type="entry name" value="cytochro_ccmI"/>
    <property type="match status" value="1"/>
</dbReference>
<dbReference type="AlphaFoldDB" id="A0A2W5KR52"/>
<dbReference type="SUPFAM" id="SSF48452">
    <property type="entry name" value="TPR-like"/>
    <property type="match status" value="1"/>
</dbReference>
<name>A0A2W5KR52_ANCNO</name>